<feature type="region of interest" description="Disordered" evidence="1">
    <location>
        <begin position="2385"/>
        <end position="2404"/>
    </location>
</feature>
<feature type="transmembrane region" description="Helical" evidence="2">
    <location>
        <begin position="2067"/>
        <end position="2090"/>
    </location>
</feature>
<feature type="compositionally biased region" description="Basic and acidic residues" evidence="1">
    <location>
        <begin position="2169"/>
        <end position="2192"/>
    </location>
</feature>
<organism evidence="4 5">
    <name type="scientific">Larinioides sclopetarius</name>
    <dbReference type="NCBI Taxonomy" id="280406"/>
    <lineage>
        <taxon>Eukaryota</taxon>
        <taxon>Metazoa</taxon>
        <taxon>Ecdysozoa</taxon>
        <taxon>Arthropoda</taxon>
        <taxon>Chelicerata</taxon>
        <taxon>Arachnida</taxon>
        <taxon>Araneae</taxon>
        <taxon>Araneomorphae</taxon>
        <taxon>Entelegynae</taxon>
        <taxon>Araneoidea</taxon>
        <taxon>Araneidae</taxon>
        <taxon>Larinioides</taxon>
    </lineage>
</organism>
<keyword evidence="2" id="KW-0812">Transmembrane</keyword>
<dbReference type="EMBL" id="CAXIEN010000094">
    <property type="protein sequence ID" value="CAL1276533.1"/>
    <property type="molecule type" value="Genomic_DNA"/>
</dbReference>
<evidence type="ECO:0000256" key="2">
    <source>
        <dbReference type="SAM" id="Phobius"/>
    </source>
</evidence>
<feature type="chain" id="PRO_5043965440" evidence="3">
    <location>
        <begin position="30"/>
        <end position="2566"/>
    </location>
</feature>
<evidence type="ECO:0000256" key="1">
    <source>
        <dbReference type="SAM" id="MobiDB-lite"/>
    </source>
</evidence>
<feature type="region of interest" description="Disordered" evidence="1">
    <location>
        <begin position="68"/>
        <end position="119"/>
    </location>
</feature>
<name>A0AAV1ZXY3_9ARAC</name>
<feature type="compositionally biased region" description="Polar residues" evidence="1">
    <location>
        <begin position="2204"/>
        <end position="2216"/>
    </location>
</feature>
<feature type="region of interest" description="Disordered" evidence="1">
    <location>
        <begin position="1909"/>
        <end position="1928"/>
    </location>
</feature>
<accession>A0AAV1ZXY3</accession>
<keyword evidence="5" id="KW-1185">Reference proteome</keyword>
<keyword evidence="2" id="KW-0472">Membrane</keyword>
<keyword evidence="3" id="KW-0732">Signal</keyword>
<proteinExistence type="predicted"/>
<keyword evidence="2" id="KW-1133">Transmembrane helix</keyword>
<dbReference type="Proteomes" id="UP001497382">
    <property type="component" value="Unassembled WGS sequence"/>
</dbReference>
<reference evidence="4 5" key="1">
    <citation type="submission" date="2024-04" db="EMBL/GenBank/DDBJ databases">
        <authorList>
            <person name="Rising A."/>
            <person name="Reimegard J."/>
            <person name="Sonavane S."/>
            <person name="Akerstrom W."/>
            <person name="Nylinder S."/>
            <person name="Hedman E."/>
            <person name="Kallberg Y."/>
        </authorList>
    </citation>
    <scope>NUCLEOTIDE SEQUENCE [LARGE SCALE GENOMIC DNA]</scope>
</reference>
<feature type="compositionally biased region" description="Basic and acidic residues" evidence="1">
    <location>
        <begin position="2296"/>
        <end position="2306"/>
    </location>
</feature>
<evidence type="ECO:0000256" key="3">
    <source>
        <dbReference type="SAM" id="SignalP"/>
    </source>
</evidence>
<feature type="compositionally biased region" description="Low complexity" evidence="1">
    <location>
        <begin position="2274"/>
        <end position="2295"/>
    </location>
</feature>
<feature type="compositionally biased region" description="Pro residues" evidence="1">
    <location>
        <begin position="2258"/>
        <end position="2267"/>
    </location>
</feature>
<feature type="compositionally biased region" description="Basic and acidic residues" evidence="1">
    <location>
        <begin position="89"/>
        <end position="101"/>
    </location>
</feature>
<feature type="compositionally biased region" description="Basic residues" evidence="1">
    <location>
        <begin position="2223"/>
        <end position="2233"/>
    </location>
</feature>
<feature type="region of interest" description="Disordered" evidence="1">
    <location>
        <begin position="2146"/>
        <end position="2329"/>
    </location>
</feature>
<evidence type="ECO:0000313" key="4">
    <source>
        <dbReference type="EMBL" id="CAL1276533.1"/>
    </source>
</evidence>
<sequence>METAAVLHGQAHMLMLCVCGTLIVLTAQGVPVLRKSGPTPHFPAKPMPYTYVPKRFLRIWAKKQDELMMEGPSGDGPEDAWDSPLLPERTSETHQTSDDYATRSPLPEDILPSQSEPFPSIIDTEIESSEMLREEFISRSSVPFHGPSSLLNTLIFRPSLPDESPSSFIPTPTLSSSTVAQTSPYDLSASWTEIDEAASSFWMSSRRALSYSPSEVFAIITAISATYIYKEDSETLVIDPSNVVSGYPFGSLPSNETSRPFERLPDLKNTSTFNISVHLQNSDASHFHISSKNPISYEIYHSVSKLQPSFTSNLFPVGVSEALTDGSSDLYSSIKHSISTDELPLTTESSLSHFTNTTDESSALINPFTQWNSYSASITIHTSGLSSEAYYFSNNTLDNSFVQSLLLQESTGVIPVLTPQRTFFLSDVETTVTIIDNKDTPFTYVLPTLTVTGTTFSGTYGIFTSYPEDFSFIPSLENEMEVTLFDDFSTFKHLSSSFDTFSTVDYNQGLRSTVSYISMENIISANSSLFENEADSLQSKSVSQFPKLSSSAKAYSYFSTIVPINETGSSSVIPFKNYSVSETIYRPELSVLTEAVLNETEDFSEDFKSSKTQIDEGQTTMKTIDLISFNETESYQQMSLNISSEYSPSRTLPSNIVTTMLELNEKLSTIDEMFEPLATSFPTEEQMDSSWKSTDVLSNDMTKQDNRSKSEETATFIQSENLQLPSNTIKDEMSTAFEGNFLDPFTHHITVRSLKDTSSFDILTRVLLDVSTSNGFDKRSSASDAMEESRIATTNRVSNLHETGITPTLTSMTLQQSKSEPMLPDFVTNHSEHKITAYQSLLSKNLLNYESSVISSKSEVYFLESPFIPSKTLYSEHLFHSQNATYLSDQYFSSYNQRVILPHNQSDFTESYTVVSSNLPITYEESTASKTLSEHLKSIRTFTNAHSLDSWLSDDFETTKNINPSILPSEISLEPLEMTTSLLLSTYNQLTSVHLSLTSQLDNHLLESSNASSKALDGTLSLINESKSGGIDLKFESEKSNLLISENFQSDLNIFASDYFMTPTLPLSSINFETMSSKAESTFELEEPKRSYFEFHESTRIFEPEIKPLTPRLFSSSDYVRSAIYDSFETSSDILKYFKVSPTLITDFYQSSFQSNLFSSLQPESPFISFPSEKVTFSSFPEVGYSGSNGKTLDSAMEISYNKSSPSSEVISFRQIQSIKSHETKQVSLLSSTAESSFPEMSRLDLNTYLYELSLLSKVSSPVWSADFFSTAFKQPRSMDSFLAKHETQSYSSPHISTGVLTTKESDLSSLIISSIKELESLKSEPTREVPSLIATPFLSDSSLLSEAQQTKTFNFKHLSSLHSDYHKVQTANFSFLSSEYIYNSLKTILESVIFSSTNELSSKETYFSSPIPTFILSSMLSSRQPLSLFSSPMHPTNVESYFPKSVLSPTMSSILSSEHYHSTLLKREKPLSIESYHSQSIVFSSLSTPYLPGYENMISAQNVSNVFSSFSIKDPISIDSDQPELHLTRTLGTPILPYSNSNYDTPPVYPKDLKNIESLSHQSETYFTGAISQTPVLPHYDTTPVYPKEEPKSIYSVFPKSRNYFTRTVSQTPVLPHSDFKPHYDTKPVYPEEEPKSIDSAFPQSKSYFTGAISQTPVLKHSDFKPHYDTPPVYPKEEPKSIDSVFPQSKTYFTGAISQTPVLKHSDFKPHYDTPPVYPKEEPKSIDSVFPQSKTYFTGAISQTPVLKHSDFKPHYDTPSVYPKEEPKSIDSVFPQSRTFFIRTASRILDPSDLAKLLPTPSHTKIKEPQSIESGFLGRKVSSSFRGPLLSHASFWSVKLQFDSISSRTSHRLESSISRIRPTSAVELSPVILRTEASSTWSSALPDSTDVILVSVLPVSSFLNVNQTKNGTSDRSHMDESQSADDSEAIPTRNTFLFKDNHYWILTVLEAPAKGQLPENFSHIMENRLANAYSEALRNWPSEKEETDIVVVKILSVTDDILLHQLDIVYVVEKGGSLVPSALAAEHLNALRFEQLREFLGYHAIEKARPYRPPGSDVSRPVGSPLPVLAIVGGLLLALLLIFCCICLYCRCCRPKPAPASPGSSASGSLQRSLSKYGQHNRKHLFREMTHQLTAEMAAQIKHGSTAPDAYRPEKSALSGRSLPALPRESDDSEKKADPSMKILKILENKEASTSPMPEKQSRGTNGALQSSDTSSAEKKKPPPKPKKRRKVKESADQASRNAVPDSVNPSKESKPESPPPTPPPKMDVSIPAAGASTDSGTSSRHSSSQPSSSSEKEAESEGSRTELLPPIQDLIDRSKSESEAAAAEAQMHLSRVRQRISELLDDAFAMAGGKRLYGSLRSKKIEPTAEVLPRFGSFRSQSATGGELATAKHPGSTSIERRPISEGGQRLLGVLTDEGQLITHPTPKLVWDQEGYPPQGIERPLGTEMVEARNRSINLFPFQPQRIHQLPALPSSSSLPLLDTLPESRPDVSPTHALREAASELSLPLSARMNPATGNQYDELDVVSALRNGEPVEALIQAIKDELQRFAGSLPGAEEGESNA</sequence>
<gene>
    <name evidence="4" type="ORF">LARSCL_LOCUS8711</name>
</gene>
<comment type="caution">
    <text evidence="4">The sequence shown here is derived from an EMBL/GenBank/DDBJ whole genome shotgun (WGS) entry which is preliminary data.</text>
</comment>
<evidence type="ECO:0000313" key="5">
    <source>
        <dbReference type="Proteomes" id="UP001497382"/>
    </source>
</evidence>
<feature type="signal peptide" evidence="3">
    <location>
        <begin position="1"/>
        <end position="29"/>
    </location>
</feature>
<protein>
    <submittedName>
        <fullName evidence="4">Uncharacterized protein</fullName>
    </submittedName>
</protein>